<keyword evidence="2" id="KW-1185">Reference proteome</keyword>
<proteinExistence type="predicted"/>
<dbReference type="Proteomes" id="UP000192247">
    <property type="component" value="Unassembled WGS sequence"/>
</dbReference>
<protein>
    <submittedName>
        <fullName evidence="1">Uncharacterized protein</fullName>
    </submittedName>
</protein>
<name>A0A1V9XA29_9ACAR</name>
<reference evidence="1 2" key="1">
    <citation type="journal article" date="2017" name="Gigascience">
        <title>Draft genome of the honey bee ectoparasitic mite, Tropilaelaps mercedesae, is shaped by the parasitic life history.</title>
        <authorList>
            <person name="Dong X."/>
            <person name="Armstrong S.D."/>
            <person name="Xia D."/>
            <person name="Makepeace B.L."/>
            <person name="Darby A.C."/>
            <person name="Kadowaki T."/>
        </authorList>
    </citation>
    <scope>NUCLEOTIDE SEQUENCE [LARGE SCALE GENOMIC DNA]</scope>
    <source>
        <strain evidence="1">Wuxi-XJTLU</strain>
    </source>
</reference>
<sequence>MIPVNSLLQQGAIATSVNGMPVLIIKNHQTGQQQIVHMRQVQHVQTLNRQQLASPGGAQLAVLRQAPGGLKQQTVVVTQSGQQNPPTLNRVPIQVTLPVGPTGGQQIVVPSSQANSGASPVSTTATPVTVVTTSGVQPQQVQLLSETSSLGFNQTSGAIQAGSHARATQIGCSPGSVVVSTQPTPIVSQSGGLFSTGGQPITVSIASSTTCSSI</sequence>
<dbReference type="EMBL" id="MNPL01017683">
    <property type="protein sequence ID" value="OQR70397.1"/>
    <property type="molecule type" value="Genomic_DNA"/>
</dbReference>
<evidence type="ECO:0000313" key="2">
    <source>
        <dbReference type="Proteomes" id="UP000192247"/>
    </source>
</evidence>
<feature type="non-terminal residue" evidence="1">
    <location>
        <position position="214"/>
    </location>
</feature>
<comment type="caution">
    <text evidence="1">The sequence shown here is derived from an EMBL/GenBank/DDBJ whole genome shotgun (WGS) entry which is preliminary data.</text>
</comment>
<dbReference type="InParanoid" id="A0A1V9XA29"/>
<organism evidence="1 2">
    <name type="scientific">Tropilaelaps mercedesae</name>
    <dbReference type="NCBI Taxonomy" id="418985"/>
    <lineage>
        <taxon>Eukaryota</taxon>
        <taxon>Metazoa</taxon>
        <taxon>Ecdysozoa</taxon>
        <taxon>Arthropoda</taxon>
        <taxon>Chelicerata</taxon>
        <taxon>Arachnida</taxon>
        <taxon>Acari</taxon>
        <taxon>Parasitiformes</taxon>
        <taxon>Mesostigmata</taxon>
        <taxon>Gamasina</taxon>
        <taxon>Dermanyssoidea</taxon>
        <taxon>Laelapidae</taxon>
        <taxon>Tropilaelaps</taxon>
    </lineage>
</organism>
<dbReference type="AlphaFoldDB" id="A0A1V9XA29"/>
<accession>A0A1V9XA29</accession>
<gene>
    <name evidence="1" type="ORF">BIW11_04165</name>
</gene>
<evidence type="ECO:0000313" key="1">
    <source>
        <dbReference type="EMBL" id="OQR70397.1"/>
    </source>
</evidence>